<name>E6K0F5_PARDN</name>
<organism evidence="2 3">
    <name type="scientific">Parascardovia denticolens DSM 10105 = JCM 12538</name>
    <dbReference type="NCBI Taxonomy" id="864564"/>
    <lineage>
        <taxon>Bacteria</taxon>
        <taxon>Bacillati</taxon>
        <taxon>Actinomycetota</taxon>
        <taxon>Actinomycetes</taxon>
        <taxon>Bifidobacteriales</taxon>
        <taxon>Bifidobacteriaceae</taxon>
        <taxon>Parascardovia</taxon>
    </lineage>
</organism>
<accession>E6K0F5</accession>
<evidence type="ECO:0000256" key="1">
    <source>
        <dbReference type="SAM" id="MobiDB-lite"/>
    </source>
</evidence>
<dbReference type="HOGENOM" id="CLU_1553794_0_0_11"/>
<evidence type="ECO:0000313" key="3">
    <source>
        <dbReference type="Proteomes" id="UP000004946"/>
    </source>
</evidence>
<dbReference type="EMBL" id="AEON01000001">
    <property type="protein sequence ID" value="EFT84228.1"/>
    <property type="molecule type" value="Genomic_DNA"/>
</dbReference>
<dbReference type="AlphaFoldDB" id="E6K0F5"/>
<keyword evidence="3" id="KW-1185">Reference proteome</keyword>
<reference evidence="2 3" key="1">
    <citation type="submission" date="2010-12" db="EMBL/GenBank/DDBJ databases">
        <authorList>
            <person name="Muzny D."/>
            <person name="Qin X."/>
            <person name="Buhay C."/>
            <person name="Dugan-Rocha S."/>
            <person name="Ding Y."/>
            <person name="Chen G."/>
            <person name="Hawes A."/>
            <person name="Holder M."/>
            <person name="Jhangiani S."/>
            <person name="Johnson A."/>
            <person name="Khan Z."/>
            <person name="Li Z."/>
            <person name="Liu W."/>
            <person name="Liu X."/>
            <person name="Perez L."/>
            <person name="Shen H."/>
            <person name="Wang Q."/>
            <person name="Watt J."/>
            <person name="Xi L."/>
            <person name="Xin Y."/>
            <person name="Zhou J."/>
            <person name="Deng J."/>
            <person name="Jiang H."/>
            <person name="Liu Y."/>
            <person name="Qu J."/>
            <person name="Song X.-Z."/>
            <person name="Zhang L."/>
            <person name="Villasana D."/>
            <person name="Johnson A."/>
            <person name="Liu J."/>
            <person name="Liyanage D."/>
            <person name="Lorensuhewa L."/>
            <person name="Robinson T."/>
            <person name="Song A."/>
            <person name="Song B.-B."/>
            <person name="Dinh H."/>
            <person name="Thornton R."/>
            <person name="Coyle M."/>
            <person name="Francisco L."/>
            <person name="Jackson L."/>
            <person name="Javaid M."/>
            <person name="Korchina V."/>
            <person name="Kovar C."/>
            <person name="Mata R."/>
            <person name="Mathew T."/>
            <person name="Ngo R."/>
            <person name="Nguyen L."/>
            <person name="Nguyen N."/>
            <person name="Okwuonu G."/>
            <person name="Ongeri F."/>
            <person name="Pham C."/>
            <person name="Simmons D."/>
            <person name="Wilczek-Boney K."/>
            <person name="Hale W."/>
            <person name="Jakkamsetti A."/>
            <person name="Pham P."/>
            <person name="Ruth R."/>
            <person name="San Lucas F."/>
            <person name="Warren J."/>
            <person name="Zhang J."/>
            <person name="Zhao Z."/>
            <person name="Zhou C."/>
            <person name="Zhu D."/>
            <person name="Lee S."/>
            <person name="Bess C."/>
            <person name="Blankenburg K."/>
            <person name="Forbes L."/>
            <person name="Fu Q."/>
            <person name="Gubbala S."/>
            <person name="Hirani K."/>
            <person name="Jayaseelan J.C."/>
            <person name="Lara F."/>
            <person name="Munidasa M."/>
            <person name="Palculict T."/>
            <person name="Patil S."/>
            <person name="Pu L.-L."/>
            <person name="Saada N."/>
            <person name="Tang L."/>
            <person name="Weissenberger G."/>
            <person name="Zhu Y."/>
            <person name="Hemphill L."/>
            <person name="Shang Y."/>
            <person name="Youmans B."/>
            <person name="Ayvaz T."/>
            <person name="Ross M."/>
            <person name="Santibanez J."/>
            <person name="Aqrawi P."/>
            <person name="Gross S."/>
            <person name="Joshi V."/>
            <person name="Fowler G."/>
            <person name="Nazareth L."/>
            <person name="Reid J."/>
            <person name="Worley K."/>
            <person name="Petrosino J."/>
            <person name="Highlander S."/>
            <person name="Gibbs R."/>
        </authorList>
    </citation>
    <scope>NUCLEOTIDE SEQUENCE [LARGE SCALE GENOMIC DNA]</scope>
    <source>
        <strain evidence="2 3">DSM 10105</strain>
    </source>
</reference>
<evidence type="ECO:0000313" key="2">
    <source>
        <dbReference type="EMBL" id="EFT84228.1"/>
    </source>
</evidence>
<protein>
    <submittedName>
        <fullName evidence="2">Uncharacterized protein</fullName>
    </submittedName>
</protein>
<dbReference type="eggNOG" id="ENOG50327A2">
    <property type="taxonomic scope" value="Bacteria"/>
</dbReference>
<gene>
    <name evidence="2" type="ORF">HMPREF0620_1233</name>
</gene>
<sequence length="174" mass="20271">MVMVSVDDRGEVDVVMENNMNGKMRELSRLHDDHVALMRDLAEKEEGSRQKRLQLSQAQSELSSYVRGVMRFIEEQIQTGLVSDKFYQEITELQSQLTQFTHEAEEEEHSLEKERTRIQEEMEEAERAYGRKVREVDERTEGGRNDDEGDQNRIGRGPDRGGCLRERRRGVLAD</sequence>
<proteinExistence type="predicted"/>
<comment type="caution">
    <text evidence="2">The sequence shown here is derived from an EMBL/GenBank/DDBJ whole genome shotgun (WGS) entry which is preliminary data.</text>
</comment>
<feature type="region of interest" description="Disordered" evidence="1">
    <location>
        <begin position="120"/>
        <end position="174"/>
    </location>
</feature>
<dbReference type="Proteomes" id="UP000004946">
    <property type="component" value="Chromosome"/>
</dbReference>